<feature type="domain" description="UspA" evidence="2">
    <location>
        <begin position="147"/>
        <end position="283"/>
    </location>
</feature>
<dbReference type="Proteomes" id="UP000295411">
    <property type="component" value="Unassembled WGS sequence"/>
</dbReference>
<dbReference type="PRINTS" id="PR01438">
    <property type="entry name" value="UNVRSLSTRESS"/>
</dbReference>
<dbReference type="InterPro" id="IPR006015">
    <property type="entry name" value="Universal_stress_UspA"/>
</dbReference>
<evidence type="ECO:0000259" key="2">
    <source>
        <dbReference type="Pfam" id="PF00582"/>
    </source>
</evidence>
<dbReference type="OrthoDB" id="4931198at2"/>
<evidence type="ECO:0000313" key="4">
    <source>
        <dbReference type="Proteomes" id="UP000295411"/>
    </source>
</evidence>
<dbReference type="PANTHER" id="PTHR46268:SF6">
    <property type="entry name" value="UNIVERSAL STRESS PROTEIN UP12"/>
    <property type="match status" value="1"/>
</dbReference>
<protein>
    <submittedName>
        <fullName evidence="3">Universal stress protein</fullName>
    </submittedName>
</protein>
<gene>
    <name evidence="3" type="ORF">E2F48_02185</name>
</gene>
<dbReference type="Gene3D" id="3.40.50.620">
    <property type="entry name" value="HUPs"/>
    <property type="match status" value="2"/>
</dbReference>
<feature type="domain" description="UspA" evidence="2">
    <location>
        <begin position="7"/>
        <end position="137"/>
    </location>
</feature>
<dbReference type="SUPFAM" id="SSF52402">
    <property type="entry name" value="Adenine nucleotide alpha hydrolases-like"/>
    <property type="match status" value="2"/>
</dbReference>
<dbReference type="RefSeq" id="WP_133402355.1">
    <property type="nucleotide sequence ID" value="NZ_SMTK01000001.1"/>
</dbReference>
<comment type="similarity">
    <text evidence="1">Belongs to the universal stress protein A family.</text>
</comment>
<name>A0A4R5U2X2_9MICC</name>
<dbReference type="CDD" id="cd00293">
    <property type="entry name" value="USP-like"/>
    <property type="match status" value="1"/>
</dbReference>
<keyword evidence="4" id="KW-1185">Reference proteome</keyword>
<dbReference type="InterPro" id="IPR006016">
    <property type="entry name" value="UspA"/>
</dbReference>
<organism evidence="3 4">
    <name type="scientific">Arthrobacter crusticola</name>
    <dbReference type="NCBI Taxonomy" id="2547960"/>
    <lineage>
        <taxon>Bacteria</taxon>
        <taxon>Bacillati</taxon>
        <taxon>Actinomycetota</taxon>
        <taxon>Actinomycetes</taxon>
        <taxon>Micrococcales</taxon>
        <taxon>Micrococcaceae</taxon>
        <taxon>Arthrobacter</taxon>
    </lineage>
</organism>
<evidence type="ECO:0000313" key="3">
    <source>
        <dbReference type="EMBL" id="TDK27942.1"/>
    </source>
</evidence>
<evidence type="ECO:0000256" key="1">
    <source>
        <dbReference type="ARBA" id="ARBA00008791"/>
    </source>
</evidence>
<comment type="caution">
    <text evidence="3">The sequence shown here is derived from an EMBL/GenBank/DDBJ whole genome shotgun (WGS) entry which is preliminary data.</text>
</comment>
<dbReference type="PANTHER" id="PTHR46268">
    <property type="entry name" value="STRESS RESPONSE PROTEIN NHAX"/>
    <property type="match status" value="1"/>
</dbReference>
<accession>A0A4R5U2X2</accession>
<proteinExistence type="inferred from homology"/>
<dbReference type="EMBL" id="SMTK01000001">
    <property type="protein sequence ID" value="TDK27942.1"/>
    <property type="molecule type" value="Genomic_DNA"/>
</dbReference>
<dbReference type="AlphaFoldDB" id="A0A4R5U2X2"/>
<sequence>MGEVLPLVVGFDGSPAGRAAVEWAARRAGSLGRPVTLVHAVNEYWMTPQSGSYGAVIAAARDLLEDGVRLCAAAAPGVLVRTHTHSGDVVRVLSDFSEAAEMVVLGSDKSDPASGQLIGAVSQQVAVMSLCPVAVIPVPDGVERAGVVVGTDGSPEAVQAVDTAAREAARTGQDLLILASCAVPSSETWAERPGGEAFEAIVEEHRRLLDRATAAVKADFPGVRVRVHLETVEPAAEALLRAAATSQLLVVGSLGRGGLRRMLLGSVSHRVLLNLTCPTLVTRPAVPVPA</sequence>
<dbReference type="Pfam" id="PF00582">
    <property type="entry name" value="Usp"/>
    <property type="match status" value="2"/>
</dbReference>
<dbReference type="InterPro" id="IPR014729">
    <property type="entry name" value="Rossmann-like_a/b/a_fold"/>
</dbReference>
<reference evidence="3 4" key="1">
    <citation type="submission" date="2019-03" db="EMBL/GenBank/DDBJ databases">
        <title>Arthrobacter sp. nov., an bacterium isolated from biocrust in Mu Us Desert.</title>
        <authorList>
            <person name="Lixiong L."/>
        </authorList>
    </citation>
    <scope>NUCLEOTIDE SEQUENCE [LARGE SCALE GENOMIC DNA]</scope>
    <source>
        <strain evidence="3 4">SLN-3</strain>
    </source>
</reference>